<feature type="compositionally biased region" description="Pro residues" evidence="1">
    <location>
        <begin position="130"/>
        <end position="150"/>
    </location>
</feature>
<organism evidence="2 3">
    <name type="scientific">Kitasatospora atroaurantiaca</name>
    <dbReference type="NCBI Taxonomy" id="285545"/>
    <lineage>
        <taxon>Bacteria</taxon>
        <taxon>Bacillati</taxon>
        <taxon>Actinomycetota</taxon>
        <taxon>Actinomycetes</taxon>
        <taxon>Kitasatosporales</taxon>
        <taxon>Streptomycetaceae</taxon>
        <taxon>Kitasatospora</taxon>
    </lineage>
</organism>
<dbReference type="AlphaFoldDB" id="A0A561ES61"/>
<dbReference type="OrthoDB" id="3867212at2"/>
<protein>
    <recommendedName>
        <fullName evidence="4">Helix-turn-helix protein</fullName>
    </recommendedName>
</protein>
<dbReference type="EMBL" id="VIVR01000001">
    <property type="protein sequence ID" value="TWE18439.1"/>
    <property type="molecule type" value="Genomic_DNA"/>
</dbReference>
<feature type="region of interest" description="Disordered" evidence="1">
    <location>
        <begin position="99"/>
        <end position="165"/>
    </location>
</feature>
<proteinExistence type="predicted"/>
<gene>
    <name evidence="2" type="ORF">FB465_3512</name>
</gene>
<name>A0A561ES61_9ACTN</name>
<evidence type="ECO:0000313" key="3">
    <source>
        <dbReference type="Proteomes" id="UP000318416"/>
    </source>
</evidence>
<keyword evidence="3" id="KW-1185">Reference proteome</keyword>
<reference evidence="2 3" key="1">
    <citation type="submission" date="2019-06" db="EMBL/GenBank/DDBJ databases">
        <title>Sequencing the genomes of 1000 actinobacteria strains.</title>
        <authorList>
            <person name="Klenk H.-P."/>
        </authorList>
    </citation>
    <scope>NUCLEOTIDE SEQUENCE [LARGE SCALE GENOMIC DNA]</scope>
    <source>
        <strain evidence="2 3">DSM 41649</strain>
    </source>
</reference>
<evidence type="ECO:0008006" key="4">
    <source>
        <dbReference type="Google" id="ProtNLM"/>
    </source>
</evidence>
<evidence type="ECO:0000313" key="2">
    <source>
        <dbReference type="EMBL" id="TWE18439.1"/>
    </source>
</evidence>
<comment type="caution">
    <text evidence="2">The sequence shown here is derived from an EMBL/GenBank/DDBJ whole genome shotgun (WGS) entry which is preliminary data.</text>
</comment>
<dbReference type="Proteomes" id="UP000318416">
    <property type="component" value="Unassembled WGS sequence"/>
</dbReference>
<dbReference type="RefSeq" id="WP_145791730.1">
    <property type="nucleotide sequence ID" value="NZ_BAAABR010000006.1"/>
</dbReference>
<sequence>MQIHRNAHVRDFTVLPNAALRDRRLSFAARGLLAHLISLPDGSPETIRSLAEDNPDGRQGIATAFDELKRHGYFHVWRQKNPTTGQITTHTAVFDIAQVTPEPATADPGPRDDGTPGQHPLVKNQGEEPSLPPTEAPRLTPPPPQPPEPSATPVDSPEDSPVDSPEAAGMLFRLADAEPRLRIGVAEAATLAPLAAEWLARGATERDLRTALLPGLPRRIHCAAALLRSRLQSKMPPVPTPKPPAPERHECAHCRAPIPHPGICRPCAGVEPTPDTSGFIAATRRGAARARAAMHGRPTPALA</sequence>
<evidence type="ECO:0000256" key="1">
    <source>
        <dbReference type="SAM" id="MobiDB-lite"/>
    </source>
</evidence>
<accession>A0A561ES61</accession>